<dbReference type="Gene3D" id="3.30.200.20">
    <property type="entry name" value="Phosphorylase Kinase, domain 1"/>
    <property type="match status" value="1"/>
</dbReference>
<proteinExistence type="predicted"/>
<dbReference type="InterPro" id="IPR051678">
    <property type="entry name" value="AGP_Transferase"/>
</dbReference>
<feature type="domain" description="Aminoglycoside phosphotransferase" evidence="1">
    <location>
        <begin position="40"/>
        <end position="262"/>
    </location>
</feature>
<gene>
    <name evidence="2" type="ORF">MU0050_001347</name>
</gene>
<evidence type="ECO:0000259" key="1">
    <source>
        <dbReference type="Pfam" id="PF01636"/>
    </source>
</evidence>
<dbReference type="SUPFAM" id="SSF56112">
    <property type="entry name" value="Protein kinase-like (PK-like)"/>
    <property type="match status" value="1"/>
</dbReference>
<dbReference type="PANTHER" id="PTHR21310">
    <property type="entry name" value="AMINOGLYCOSIDE PHOSPHOTRANSFERASE-RELATED-RELATED"/>
    <property type="match status" value="1"/>
</dbReference>
<dbReference type="Pfam" id="PF01636">
    <property type="entry name" value="APH"/>
    <property type="match status" value="1"/>
</dbReference>
<name>A0ABM9MBC0_9MYCO</name>
<organism evidence="2 3">
    <name type="scientific">[Mycobacterium] wendilense</name>
    <dbReference type="NCBI Taxonomy" id="3064284"/>
    <lineage>
        <taxon>Bacteria</taxon>
        <taxon>Bacillati</taxon>
        <taxon>Actinomycetota</taxon>
        <taxon>Actinomycetes</taxon>
        <taxon>Mycobacteriales</taxon>
        <taxon>Mycobacteriaceae</taxon>
        <taxon>Mycolicibacter</taxon>
    </lineage>
</organism>
<dbReference type="Gene3D" id="3.90.1200.10">
    <property type="match status" value="1"/>
</dbReference>
<reference evidence="2 3" key="1">
    <citation type="submission" date="2023-08" db="EMBL/GenBank/DDBJ databases">
        <authorList>
            <person name="Folkvardsen B D."/>
            <person name="Norman A."/>
        </authorList>
    </citation>
    <scope>NUCLEOTIDE SEQUENCE [LARGE SCALE GENOMIC DNA]</scope>
    <source>
        <strain evidence="2 3">Mu0050</strain>
    </source>
</reference>
<accession>A0ABM9MBC0</accession>
<dbReference type="Proteomes" id="UP001190466">
    <property type="component" value="Chromosome"/>
</dbReference>
<evidence type="ECO:0000313" key="3">
    <source>
        <dbReference type="Proteomes" id="UP001190466"/>
    </source>
</evidence>
<protein>
    <submittedName>
        <fullName evidence="2">Phosphotransferase family protein</fullName>
    </submittedName>
</protein>
<keyword evidence="3" id="KW-1185">Reference proteome</keyword>
<dbReference type="InterPro" id="IPR041726">
    <property type="entry name" value="ACAD10_11_N"/>
</dbReference>
<dbReference type="RefSeq" id="WP_316515440.1">
    <property type="nucleotide sequence ID" value="NZ_OY726395.1"/>
</dbReference>
<dbReference type="InterPro" id="IPR002575">
    <property type="entry name" value="Aminoglycoside_PTrfase"/>
</dbReference>
<sequence>MNEPTAPTMETARSMCDEPAAVADWLVEHGETVQGPVSVARVGFGQSNITSCVTDRSGREWILREPPPGKAVSTAHDVHREAGIISALAASGIPVPHVVGTGQTAGGAPFFVMHRVGGRALETERDAESLTPDQRQDIGRQVASILGRLHTLDPAVLGLPEPRSPYLERQIRRVTQAWDANGRDSRHDAAWQALRDSLAQAAPPRTRSVVMHGDFRLSNTLIDDGTVTAVLDWELAAIGDPLADLAWLLDDWRAPEDPAIVMPSPTRAGGFPDREEMVRIYSEASGVPIDRIDYYRAFSQWRAASLLQGVLVRRRKGIMGDHGAVDLDDLDASIETLLTSAAEHLKE</sequence>
<dbReference type="InterPro" id="IPR011009">
    <property type="entry name" value="Kinase-like_dom_sf"/>
</dbReference>
<dbReference type="PANTHER" id="PTHR21310:SF40">
    <property type="entry name" value="AMINOGLYCOSIDE PHOSPHOTRANSFERASE DOMAIN-CONTAINING PROTEIN-RELATED"/>
    <property type="match status" value="1"/>
</dbReference>
<evidence type="ECO:0000313" key="2">
    <source>
        <dbReference type="EMBL" id="CAJ1581051.1"/>
    </source>
</evidence>
<dbReference type="CDD" id="cd05154">
    <property type="entry name" value="ACAD10_11_N-like"/>
    <property type="match status" value="1"/>
</dbReference>
<dbReference type="EMBL" id="OY726395">
    <property type="protein sequence ID" value="CAJ1581051.1"/>
    <property type="molecule type" value="Genomic_DNA"/>
</dbReference>